<dbReference type="InterPro" id="IPR035919">
    <property type="entry name" value="EAL_sf"/>
</dbReference>
<dbReference type="PROSITE" id="PS50883">
    <property type="entry name" value="EAL"/>
    <property type="match status" value="1"/>
</dbReference>
<accession>A0ABX0A789</accession>
<sequence>MLNKYQIDPTCLEIEITEEVCLEDTEQVINLLNKIRSLGIRLALDDLGKGYSSLQYLVNFPFDTIKIDRSFVADLEVSKERRVVIQSILDICKKLGKRVVAEGSFTELSLRNYFNKIVNKNEF</sequence>
<feature type="domain" description="EAL" evidence="1">
    <location>
        <begin position="1"/>
        <end position="123"/>
    </location>
</feature>
<keyword evidence="3" id="KW-1185">Reference proteome</keyword>
<evidence type="ECO:0000313" key="3">
    <source>
        <dbReference type="Proteomes" id="UP000743899"/>
    </source>
</evidence>
<proteinExistence type="predicted"/>
<gene>
    <name evidence="2" type="ORF">GW534_09215</name>
</gene>
<dbReference type="SUPFAM" id="SSF141868">
    <property type="entry name" value="EAL domain-like"/>
    <property type="match status" value="1"/>
</dbReference>
<dbReference type="Pfam" id="PF00563">
    <property type="entry name" value="EAL"/>
    <property type="match status" value="1"/>
</dbReference>
<dbReference type="PANTHER" id="PTHR33121">
    <property type="entry name" value="CYCLIC DI-GMP PHOSPHODIESTERASE PDEF"/>
    <property type="match status" value="1"/>
</dbReference>
<dbReference type="InterPro" id="IPR050706">
    <property type="entry name" value="Cyclic-di-GMP_PDE-like"/>
</dbReference>
<reference evidence="2 3" key="1">
    <citation type="submission" date="2020-01" db="EMBL/GenBank/DDBJ databases">
        <title>A novel Bacillus sp. from Pasinler.</title>
        <authorList>
            <person name="Adiguzel A."/>
            <person name="Ay H."/>
            <person name="Baltaci M.O."/>
        </authorList>
    </citation>
    <scope>NUCLEOTIDE SEQUENCE [LARGE SCALE GENOMIC DNA]</scope>
    <source>
        <strain evidence="2 3">P1</strain>
    </source>
</reference>
<protein>
    <submittedName>
        <fullName evidence="2">EAL domain-containing protein</fullName>
    </submittedName>
</protein>
<evidence type="ECO:0000313" key="2">
    <source>
        <dbReference type="EMBL" id="NCU17909.1"/>
    </source>
</evidence>
<dbReference type="Proteomes" id="UP000743899">
    <property type="component" value="Unassembled WGS sequence"/>
</dbReference>
<comment type="caution">
    <text evidence="2">The sequence shown here is derived from an EMBL/GenBank/DDBJ whole genome shotgun (WGS) entry which is preliminary data.</text>
</comment>
<evidence type="ECO:0000259" key="1">
    <source>
        <dbReference type="PROSITE" id="PS50883"/>
    </source>
</evidence>
<dbReference type="Gene3D" id="3.20.20.450">
    <property type="entry name" value="EAL domain"/>
    <property type="match status" value="1"/>
</dbReference>
<name>A0ABX0A789_9BACI</name>
<dbReference type="CDD" id="cd01948">
    <property type="entry name" value="EAL"/>
    <property type="match status" value="1"/>
</dbReference>
<dbReference type="RefSeq" id="WP_161920740.1">
    <property type="nucleotide sequence ID" value="NZ_JAACYS010000038.1"/>
</dbReference>
<dbReference type="PANTHER" id="PTHR33121:SF71">
    <property type="entry name" value="OXYGEN SENSOR PROTEIN DOSP"/>
    <property type="match status" value="1"/>
</dbReference>
<organism evidence="2 3">
    <name type="scientific">Pallidibacillus pasinlerensis</name>
    <dbReference type="NCBI Taxonomy" id="2703818"/>
    <lineage>
        <taxon>Bacteria</taxon>
        <taxon>Bacillati</taxon>
        <taxon>Bacillota</taxon>
        <taxon>Bacilli</taxon>
        <taxon>Bacillales</taxon>
        <taxon>Bacillaceae</taxon>
        <taxon>Pallidibacillus</taxon>
    </lineage>
</organism>
<dbReference type="SMART" id="SM00052">
    <property type="entry name" value="EAL"/>
    <property type="match status" value="1"/>
</dbReference>
<dbReference type="EMBL" id="JAACYS010000038">
    <property type="protein sequence ID" value="NCU17909.1"/>
    <property type="molecule type" value="Genomic_DNA"/>
</dbReference>
<dbReference type="InterPro" id="IPR001633">
    <property type="entry name" value="EAL_dom"/>
</dbReference>